<evidence type="ECO:0000256" key="6">
    <source>
        <dbReference type="ARBA" id="ARBA00022692"/>
    </source>
</evidence>
<evidence type="ECO:0000259" key="12">
    <source>
        <dbReference type="Pfam" id="PF12019"/>
    </source>
</evidence>
<feature type="transmembrane region" description="Helical" evidence="11">
    <location>
        <begin position="12"/>
        <end position="33"/>
    </location>
</feature>
<dbReference type="Gene3D" id="3.55.40.10">
    <property type="entry name" value="minor pseudopilin epsh domain"/>
    <property type="match status" value="1"/>
</dbReference>
<dbReference type="Proteomes" id="UP000250079">
    <property type="component" value="Chromosome"/>
</dbReference>
<keyword evidence="5" id="KW-0997">Cell inner membrane</keyword>
<feature type="domain" description="General secretion pathway GspH" evidence="12">
    <location>
        <begin position="46"/>
        <end position="179"/>
    </location>
</feature>
<dbReference type="OrthoDB" id="2313614at2"/>
<dbReference type="GO" id="GO:0015628">
    <property type="term" value="P:protein secretion by the type II secretion system"/>
    <property type="evidence" value="ECO:0007669"/>
    <property type="project" value="InterPro"/>
</dbReference>
<proteinExistence type="inferred from homology"/>
<dbReference type="KEGG" id="gai:IMCC3135_11535"/>
<evidence type="ECO:0000256" key="8">
    <source>
        <dbReference type="ARBA" id="ARBA00023136"/>
    </source>
</evidence>
<dbReference type="InterPro" id="IPR045584">
    <property type="entry name" value="Pilin-like"/>
</dbReference>
<dbReference type="InterPro" id="IPR022346">
    <property type="entry name" value="T2SS_GspH"/>
</dbReference>
<keyword evidence="7 11" id="KW-1133">Transmembrane helix</keyword>
<dbReference type="Pfam" id="PF07963">
    <property type="entry name" value="N_methyl"/>
    <property type="match status" value="1"/>
</dbReference>
<name>A0A2Z2NXD0_9GAMM</name>
<evidence type="ECO:0000256" key="1">
    <source>
        <dbReference type="ARBA" id="ARBA00004377"/>
    </source>
</evidence>
<keyword evidence="14" id="KW-1185">Reference proteome</keyword>
<dbReference type="EMBL" id="CP018632">
    <property type="protein sequence ID" value="ASJ72397.1"/>
    <property type="molecule type" value="Genomic_DNA"/>
</dbReference>
<evidence type="ECO:0000256" key="2">
    <source>
        <dbReference type="ARBA" id="ARBA00021549"/>
    </source>
</evidence>
<keyword evidence="8 11" id="KW-0472">Membrane</keyword>
<dbReference type="AlphaFoldDB" id="A0A2Z2NXD0"/>
<keyword evidence="4" id="KW-0488">Methylation</keyword>
<dbReference type="SUPFAM" id="SSF54523">
    <property type="entry name" value="Pili subunits"/>
    <property type="match status" value="1"/>
</dbReference>
<reference evidence="13 14" key="1">
    <citation type="submission" date="2016-12" db="EMBL/GenBank/DDBJ databases">
        <authorList>
            <person name="Song W.-J."/>
            <person name="Kurnit D.M."/>
        </authorList>
    </citation>
    <scope>NUCLEOTIDE SEQUENCE [LARGE SCALE GENOMIC DNA]</scope>
    <source>
        <strain evidence="13 14">IMCC3135</strain>
    </source>
</reference>
<evidence type="ECO:0000256" key="7">
    <source>
        <dbReference type="ARBA" id="ARBA00022989"/>
    </source>
</evidence>
<protein>
    <recommendedName>
        <fullName evidence="2">Type II secretion system protein H</fullName>
    </recommendedName>
    <alternativeName>
        <fullName evidence="10">General secretion pathway protein H</fullName>
    </alternativeName>
</protein>
<dbReference type="RefSeq" id="WP_088917709.1">
    <property type="nucleotide sequence ID" value="NZ_CP018632.1"/>
</dbReference>
<dbReference type="InterPro" id="IPR012902">
    <property type="entry name" value="N_methyl_site"/>
</dbReference>
<evidence type="ECO:0000313" key="13">
    <source>
        <dbReference type="EMBL" id="ASJ72397.1"/>
    </source>
</evidence>
<keyword evidence="6 11" id="KW-0812">Transmembrane</keyword>
<dbReference type="PROSITE" id="PS00409">
    <property type="entry name" value="PROKAR_NTER_METHYL"/>
    <property type="match status" value="1"/>
</dbReference>
<dbReference type="GO" id="GO:0005886">
    <property type="term" value="C:plasma membrane"/>
    <property type="evidence" value="ECO:0007669"/>
    <property type="project" value="UniProtKB-SubCell"/>
</dbReference>
<evidence type="ECO:0000256" key="10">
    <source>
        <dbReference type="ARBA" id="ARBA00030775"/>
    </source>
</evidence>
<evidence type="ECO:0000256" key="9">
    <source>
        <dbReference type="ARBA" id="ARBA00025772"/>
    </source>
</evidence>
<comment type="similarity">
    <text evidence="9">Belongs to the GSP H family.</text>
</comment>
<gene>
    <name evidence="13" type="ORF">IMCC3135_11535</name>
</gene>
<dbReference type="GO" id="GO:0015627">
    <property type="term" value="C:type II protein secretion system complex"/>
    <property type="evidence" value="ECO:0007669"/>
    <property type="project" value="InterPro"/>
</dbReference>
<organism evidence="13 14">
    <name type="scientific">Granulosicoccus antarcticus IMCC3135</name>
    <dbReference type="NCBI Taxonomy" id="1192854"/>
    <lineage>
        <taxon>Bacteria</taxon>
        <taxon>Pseudomonadati</taxon>
        <taxon>Pseudomonadota</taxon>
        <taxon>Gammaproteobacteria</taxon>
        <taxon>Chromatiales</taxon>
        <taxon>Granulosicoccaceae</taxon>
        <taxon>Granulosicoccus</taxon>
    </lineage>
</organism>
<dbReference type="Pfam" id="PF12019">
    <property type="entry name" value="GspH"/>
    <property type="match status" value="1"/>
</dbReference>
<dbReference type="NCBIfam" id="TIGR02532">
    <property type="entry name" value="IV_pilin_GFxxxE"/>
    <property type="match status" value="1"/>
</dbReference>
<keyword evidence="3" id="KW-1003">Cell membrane</keyword>
<comment type="subcellular location">
    <subcellularLocation>
        <location evidence="1">Cell inner membrane</location>
        <topology evidence="1">Single-pass membrane protein</topology>
    </subcellularLocation>
</comment>
<evidence type="ECO:0000313" key="14">
    <source>
        <dbReference type="Proteomes" id="UP000250079"/>
    </source>
</evidence>
<evidence type="ECO:0000256" key="3">
    <source>
        <dbReference type="ARBA" id="ARBA00022475"/>
    </source>
</evidence>
<accession>A0A2Z2NXD0</accession>
<evidence type="ECO:0000256" key="11">
    <source>
        <dbReference type="SAM" id="Phobius"/>
    </source>
</evidence>
<sequence>MDRKPTHGFTLIELLVAIAIAGILLGIGVPSFANAIKESRISSQYNTMVGSLYLARSEAVKGASQITVCPRKTAGAQICGDKDDWKNGWLVFIDRTTVQGETTAKIDADDEIIAVESELKGGNTIMAISSPTNTASNAGEVGFVRYLQTGGAQWSSGSVVVCDTERGADFSRSINVVLTGDIRRGRVAGDNTAPSDVFNRSISHYCDTP</sequence>
<evidence type="ECO:0000256" key="5">
    <source>
        <dbReference type="ARBA" id="ARBA00022519"/>
    </source>
</evidence>
<evidence type="ECO:0000256" key="4">
    <source>
        <dbReference type="ARBA" id="ARBA00022481"/>
    </source>
</evidence>